<dbReference type="KEGG" id="nav:JQS30_16980"/>
<protein>
    <recommendedName>
        <fullName evidence="4">Protein-L-isoaspartate O-methyltransferase</fullName>
        <ecNumber evidence="3">2.1.1.77</ecNumber>
    </recommendedName>
    <alternativeName>
        <fullName evidence="11">L-isoaspartyl protein carboxyl methyltransferase</fullName>
    </alternativeName>
    <alternativeName>
        <fullName evidence="9">Protein L-isoaspartyl methyltransferase</fullName>
    </alternativeName>
    <alternativeName>
        <fullName evidence="10">Protein-beta-aspartate methyltransferase</fullName>
    </alternativeName>
</protein>
<keyword evidence="7" id="KW-0808">Transferase</keyword>
<dbReference type="EMBL" id="CP070498">
    <property type="protein sequence ID" value="QSB07198.1"/>
    <property type="molecule type" value="Genomic_DNA"/>
</dbReference>
<evidence type="ECO:0000256" key="3">
    <source>
        <dbReference type="ARBA" id="ARBA00011890"/>
    </source>
</evidence>
<dbReference type="PANTHER" id="PTHR11579">
    <property type="entry name" value="PROTEIN-L-ISOASPARTATE O-METHYLTRANSFERASE"/>
    <property type="match status" value="1"/>
</dbReference>
<dbReference type="Proteomes" id="UP000662939">
    <property type="component" value="Plasmid p1"/>
</dbReference>
<gene>
    <name evidence="12" type="ORF">JQS30_16980</name>
</gene>
<evidence type="ECO:0000256" key="9">
    <source>
        <dbReference type="ARBA" id="ARBA00030757"/>
    </source>
</evidence>
<dbReference type="GO" id="GO:0005737">
    <property type="term" value="C:cytoplasm"/>
    <property type="evidence" value="ECO:0007669"/>
    <property type="project" value="UniProtKB-SubCell"/>
</dbReference>
<dbReference type="PANTHER" id="PTHR11579:SF0">
    <property type="entry name" value="PROTEIN-L-ISOASPARTATE(D-ASPARTATE) O-METHYLTRANSFERASE"/>
    <property type="match status" value="1"/>
</dbReference>
<evidence type="ECO:0000256" key="8">
    <source>
        <dbReference type="ARBA" id="ARBA00022691"/>
    </source>
</evidence>
<evidence type="ECO:0000256" key="6">
    <source>
        <dbReference type="ARBA" id="ARBA00022603"/>
    </source>
</evidence>
<keyword evidence="13" id="KW-1185">Reference proteome</keyword>
<evidence type="ECO:0000256" key="2">
    <source>
        <dbReference type="ARBA" id="ARBA00005369"/>
    </source>
</evidence>
<evidence type="ECO:0000313" key="12">
    <source>
        <dbReference type="EMBL" id="QSB07198.1"/>
    </source>
</evidence>
<dbReference type="GO" id="GO:0032259">
    <property type="term" value="P:methylation"/>
    <property type="evidence" value="ECO:0007669"/>
    <property type="project" value="UniProtKB-KW"/>
</dbReference>
<evidence type="ECO:0000256" key="10">
    <source>
        <dbReference type="ARBA" id="ARBA00031323"/>
    </source>
</evidence>
<dbReference type="GO" id="GO:0004719">
    <property type="term" value="F:protein-L-isoaspartate (D-aspartate) O-methyltransferase activity"/>
    <property type="evidence" value="ECO:0007669"/>
    <property type="project" value="UniProtKB-EC"/>
</dbReference>
<dbReference type="AlphaFoldDB" id="A0A895Y063"/>
<dbReference type="InterPro" id="IPR000682">
    <property type="entry name" value="PCMT"/>
</dbReference>
<evidence type="ECO:0000313" key="13">
    <source>
        <dbReference type="Proteomes" id="UP000662939"/>
    </source>
</evidence>
<comment type="subcellular location">
    <subcellularLocation>
        <location evidence="1">Cytoplasm</location>
    </subcellularLocation>
</comment>
<accession>A0A895Y063</accession>
<keyword evidence="5" id="KW-0963">Cytoplasm</keyword>
<evidence type="ECO:0000256" key="7">
    <source>
        <dbReference type="ARBA" id="ARBA00022679"/>
    </source>
</evidence>
<evidence type="ECO:0000256" key="1">
    <source>
        <dbReference type="ARBA" id="ARBA00004496"/>
    </source>
</evidence>
<dbReference type="SUPFAM" id="SSF53335">
    <property type="entry name" value="S-adenosyl-L-methionine-dependent methyltransferases"/>
    <property type="match status" value="1"/>
</dbReference>
<evidence type="ECO:0000256" key="11">
    <source>
        <dbReference type="ARBA" id="ARBA00031350"/>
    </source>
</evidence>
<geneLocation type="plasmid" evidence="12 13">
    <name>p1</name>
</geneLocation>
<reference evidence="12" key="1">
    <citation type="submission" date="2021-02" db="EMBL/GenBank/DDBJ databases">
        <title>Natronoglycomyces albus gen. nov., sp. nov, a haloalkaliphilic actinobacterium from a soda solonchak soil.</title>
        <authorList>
            <person name="Sorokin D.Y."/>
            <person name="Khijniak T.V."/>
            <person name="Zakharycheva A.P."/>
            <person name="Boueva O.V."/>
            <person name="Ariskina E.V."/>
            <person name="Hahnke R.L."/>
            <person name="Bunk B."/>
            <person name="Sproer C."/>
            <person name="Schumann P."/>
            <person name="Evtushenko L.I."/>
            <person name="Kublanov I.V."/>
        </authorList>
    </citation>
    <scope>NUCLEOTIDE SEQUENCE</scope>
    <source>
        <strain evidence="12">DSM 106290</strain>
        <plasmid evidence="12">p1</plasmid>
    </source>
</reference>
<proteinExistence type="inferred from homology"/>
<name>A0A895Y063_9ACTN</name>
<dbReference type="RefSeq" id="WP_213173193.1">
    <property type="nucleotide sequence ID" value="NZ_CP070498.1"/>
</dbReference>
<organism evidence="12 13">
    <name type="scientific">Natronoglycomyces albus</name>
    <dbReference type="NCBI Taxonomy" id="2811108"/>
    <lineage>
        <taxon>Bacteria</taxon>
        <taxon>Bacillati</taxon>
        <taxon>Actinomycetota</taxon>
        <taxon>Actinomycetes</taxon>
        <taxon>Glycomycetales</taxon>
        <taxon>Glycomycetaceae</taxon>
        <taxon>Natronoglycomyces</taxon>
    </lineage>
</organism>
<dbReference type="Pfam" id="PF01135">
    <property type="entry name" value="PCMT"/>
    <property type="match status" value="1"/>
</dbReference>
<dbReference type="EC" id="2.1.1.77" evidence="3"/>
<evidence type="ECO:0000256" key="5">
    <source>
        <dbReference type="ARBA" id="ARBA00022490"/>
    </source>
</evidence>
<dbReference type="InterPro" id="IPR029063">
    <property type="entry name" value="SAM-dependent_MTases_sf"/>
</dbReference>
<sequence>MTPQHLATILRDSGAISSESVYAAFAAIRREAFAPKFWVRAADGVRSCLTHSDDHDANEAWLKAVYEDNSLVTHLDKHGVAVSSSSQPTVMARMLDAIDAAPGHQVLEIGTGTGYNAALLCHLVGDTNVFSVDIDPEVVETARERLKSEGYQPRLAAGDGRTAQIGGPWDRLIATCGVRTVPPEWIRQCKPGAIMVLNIGYALARLEVSSDRTATGHFVAGYSAFMFARDAANAADPGLRIDTTALTSLRSYTEQIPTQIHSEAFQVILSLLAPNLTHLRLGPNRSAFAHVDGTRLLAEHDLLRGDLNVWDEVIAAYHRWSNWGFPNLHDMTVALTTEGHLDLQPRQAAEPKPV</sequence>
<dbReference type="CDD" id="cd02440">
    <property type="entry name" value="AdoMet_MTases"/>
    <property type="match status" value="1"/>
</dbReference>
<keyword evidence="12" id="KW-0614">Plasmid</keyword>
<dbReference type="Gene3D" id="3.40.50.150">
    <property type="entry name" value="Vaccinia Virus protein VP39"/>
    <property type="match status" value="1"/>
</dbReference>
<comment type="similarity">
    <text evidence="2">Belongs to the methyltransferase superfamily. L-isoaspartyl/D-aspartyl protein methyltransferase family.</text>
</comment>
<keyword evidence="8" id="KW-0949">S-adenosyl-L-methionine</keyword>
<keyword evidence="6 12" id="KW-0489">Methyltransferase</keyword>
<evidence type="ECO:0000256" key="4">
    <source>
        <dbReference type="ARBA" id="ARBA00013346"/>
    </source>
</evidence>